<sequence length="108" mass="12309">MYNNCSGNLPFFEPQIHINPPGINKDGTGREEGFSLMHNRLADGLELTYSYKWALGDQTSANVLHHAFVARTYFPNGTLYRQVVHDVFRYDEHADGDFTYSVANNHLT</sequence>
<organism evidence="1 2">
    <name type="scientific">Thelephora ganbajun</name>
    <name type="common">Ganba fungus</name>
    <dbReference type="NCBI Taxonomy" id="370292"/>
    <lineage>
        <taxon>Eukaryota</taxon>
        <taxon>Fungi</taxon>
        <taxon>Dikarya</taxon>
        <taxon>Basidiomycota</taxon>
        <taxon>Agaricomycotina</taxon>
        <taxon>Agaricomycetes</taxon>
        <taxon>Thelephorales</taxon>
        <taxon>Thelephoraceae</taxon>
        <taxon>Thelephora</taxon>
    </lineage>
</organism>
<protein>
    <submittedName>
        <fullName evidence="1">Uncharacterized protein</fullName>
    </submittedName>
</protein>
<dbReference type="Proteomes" id="UP000886501">
    <property type="component" value="Unassembled WGS sequence"/>
</dbReference>
<evidence type="ECO:0000313" key="2">
    <source>
        <dbReference type="Proteomes" id="UP000886501"/>
    </source>
</evidence>
<dbReference type="EMBL" id="MU118046">
    <property type="protein sequence ID" value="KAF9646906.1"/>
    <property type="molecule type" value="Genomic_DNA"/>
</dbReference>
<accession>A0ACB6ZCM7</accession>
<proteinExistence type="predicted"/>
<evidence type="ECO:0000313" key="1">
    <source>
        <dbReference type="EMBL" id="KAF9646906.1"/>
    </source>
</evidence>
<comment type="caution">
    <text evidence="1">The sequence shown here is derived from an EMBL/GenBank/DDBJ whole genome shotgun (WGS) entry which is preliminary data.</text>
</comment>
<reference evidence="1" key="1">
    <citation type="submission" date="2019-10" db="EMBL/GenBank/DDBJ databases">
        <authorList>
            <consortium name="DOE Joint Genome Institute"/>
            <person name="Kuo A."/>
            <person name="Miyauchi S."/>
            <person name="Kiss E."/>
            <person name="Drula E."/>
            <person name="Kohler A."/>
            <person name="Sanchez-Garcia M."/>
            <person name="Andreopoulos B."/>
            <person name="Barry K.W."/>
            <person name="Bonito G."/>
            <person name="Buee M."/>
            <person name="Carver A."/>
            <person name="Chen C."/>
            <person name="Cichocki N."/>
            <person name="Clum A."/>
            <person name="Culley D."/>
            <person name="Crous P.W."/>
            <person name="Fauchery L."/>
            <person name="Girlanda M."/>
            <person name="Hayes R."/>
            <person name="Keri Z."/>
            <person name="Labutti K."/>
            <person name="Lipzen A."/>
            <person name="Lombard V."/>
            <person name="Magnuson J."/>
            <person name="Maillard F."/>
            <person name="Morin E."/>
            <person name="Murat C."/>
            <person name="Nolan M."/>
            <person name="Ohm R."/>
            <person name="Pangilinan J."/>
            <person name="Pereira M."/>
            <person name="Perotto S."/>
            <person name="Peter M."/>
            <person name="Riley R."/>
            <person name="Sitrit Y."/>
            <person name="Stielow B."/>
            <person name="Szollosi G."/>
            <person name="Zifcakova L."/>
            <person name="Stursova M."/>
            <person name="Spatafora J.W."/>
            <person name="Tedersoo L."/>
            <person name="Vaario L.-M."/>
            <person name="Yamada A."/>
            <person name="Yan M."/>
            <person name="Wang P."/>
            <person name="Xu J."/>
            <person name="Bruns T."/>
            <person name="Baldrian P."/>
            <person name="Vilgalys R."/>
            <person name="Henrissat B."/>
            <person name="Grigoriev I.V."/>
            <person name="Hibbett D."/>
            <person name="Nagy L.G."/>
            <person name="Martin F.M."/>
        </authorList>
    </citation>
    <scope>NUCLEOTIDE SEQUENCE</scope>
    <source>
        <strain evidence="1">P2</strain>
    </source>
</reference>
<keyword evidence="2" id="KW-1185">Reference proteome</keyword>
<gene>
    <name evidence="1" type="ORF">BDM02DRAFT_3188442</name>
</gene>
<name>A0ACB6ZCM7_THEGA</name>
<reference evidence="1" key="2">
    <citation type="journal article" date="2020" name="Nat. Commun.">
        <title>Large-scale genome sequencing of mycorrhizal fungi provides insights into the early evolution of symbiotic traits.</title>
        <authorList>
            <person name="Miyauchi S."/>
            <person name="Kiss E."/>
            <person name="Kuo A."/>
            <person name="Drula E."/>
            <person name="Kohler A."/>
            <person name="Sanchez-Garcia M."/>
            <person name="Morin E."/>
            <person name="Andreopoulos B."/>
            <person name="Barry K.W."/>
            <person name="Bonito G."/>
            <person name="Buee M."/>
            <person name="Carver A."/>
            <person name="Chen C."/>
            <person name="Cichocki N."/>
            <person name="Clum A."/>
            <person name="Culley D."/>
            <person name="Crous P.W."/>
            <person name="Fauchery L."/>
            <person name="Girlanda M."/>
            <person name="Hayes R.D."/>
            <person name="Keri Z."/>
            <person name="LaButti K."/>
            <person name="Lipzen A."/>
            <person name="Lombard V."/>
            <person name="Magnuson J."/>
            <person name="Maillard F."/>
            <person name="Murat C."/>
            <person name="Nolan M."/>
            <person name="Ohm R.A."/>
            <person name="Pangilinan J."/>
            <person name="Pereira M.F."/>
            <person name="Perotto S."/>
            <person name="Peter M."/>
            <person name="Pfister S."/>
            <person name="Riley R."/>
            <person name="Sitrit Y."/>
            <person name="Stielow J.B."/>
            <person name="Szollosi G."/>
            <person name="Zifcakova L."/>
            <person name="Stursova M."/>
            <person name="Spatafora J.W."/>
            <person name="Tedersoo L."/>
            <person name="Vaario L.M."/>
            <person name="Yamada A."/>
            <person name="Yan M."/>
            <person name="Wang P."/>
            <person name="Xu J."/>
            <person name="Bruns T."/>
            <person name="Baldrian P."/>
            <person name="Vilgalys R."/>
            <person name="Dunand C."/>
            <person name="Henrissat B."/>
            <person name="Grigoriev I.V."/>
            <person name="Hibbett D."/>
            <person name="Nagy L.G."/>
            <person name="Martin F.M."/>
        </authorList>
    </citation>
    <scope>NUCLEOTIDE SEQUENCE</scope>
    <source>
        <strain evidence="1">P2</strain>
    </source>
</reference>